<dbReference type="InterPro" id="IPR003105">
    <property type="entry name" value="SRA_YDG"/>
</dbReference>
<proteinExistence type="predicted"/>
<dbReference type="GO" id="GO:0044027">
    <property type="term" value="P:negative regulation of gene expression via chromosomal CpG island methylation"/>
    <property type="evidence" value="ECO:0007669"/>
    <property type="project" value="TreeGrafter"/>
</dbReference>
<dbReference type="InterPro" id="IPR036987">
    <property type="entry name" value="SRA-YDG_sf"/>
</dbReference>
<dbReference type="PANTHER" id="PTHR14140:SF27">
    <property type="entry name" value="OS04G0289800 PROTEIN"/>
    <property type="match status" value="1"/>
</dbReference>
<dbReference type="InterPro" id="IPR015947">
    <property type="entry name" value="PUA-like_sf"/>
</dbReference>
<dbReference type="PANTHER" id="PTHR14140">
    <property type="entry name" value="E3 UBIQUITIN-PROTEIN LIGASE UHRF-RELATED"/>
    <property type="match status" value="1"/>
</dbReference>
<dbReference type="EMBL" id="CP157485">
    <property type="protein sequence ID" value="XBO46398.1"/>
    <property type="molecule type" value="Genomic_DNA"/>
</dbReference>
<organism evidence="3">
    <name type="scientific">Pedobacter sp. KACC 23697</name>
    <dbReference type="NCBI Taxonomy" id="3149230"/>
    <lineage>
        <taxon>Bacteria</taxon>
        <taxon>Pseudomonadati</taxon>
        <taxon>Bacteroidota</taxon>
        <taxon>Sphingobacteriia</taxon>
        <taxon>Sphingobacteriales</taxon>
        <taxon>Sphingobacteriaceae</taxon>
        <taxon>Pedobacter</taxon>
    </lineage>
</organism>
<dbReference type="InterPro" id="IPR045134">
    <property type="entry name" value="UHRF1/2-like"/>
</dbReference>
<dbReference type="Pfam" id="PF02182">
    <property type="entry name" value="SAD_SRA"/>
    <property type="match status" value="1"/>
</dbReference>
<dbReference type="Gene3D" id="1.10.30.50">
    <property type="match status" value="1"/>
</dbReference>
<dbReference type="CDD" id="cd00085">
    <property type="entry name" value="HNHc"/>
    <property type="match status" value="1"/>
</dbReference>
<dbReference type="Pfam" id="PF13391">
    <property type="entry name" value="HNH_2"/>
    <property type="match status" value="1"/>
</dbReference>
<evidence type="ECO:0000259" key="2">
    <source>
        <dbReference type="PROSITE" id="PS51015"/>
    </source>
</evidence>
<gene>
    <name evidence="3" type="ORF">ABEG20_13980</name>
</gene>
<sequence>MTKPIIFGEIKGIPEGYQFEDRRIMMKDSFHRNWAGGIDGTGKTGVAAIVLSGGYADDDDLGDTIIYTGAGGNDGESKKQTKDQDWNNRGNAGLLKSMDEGLPVRVIRGANHKNPLSPKKGYKYAGLYSVIDAWQEIGKSGFKICRYKLEYAGTNPQRKTTEDIELNYDTKEKKRVESVVLRIVRDTKIAREVKQLYNYQCQVCDHTIVTKVGRYAEGAHIKPLGKPHNGDDNSNNLICLCPNHHVMFDKGLFSISDEFNFLGDINGKLILKEKHKLNLLNLAYHRFAHGYN</sequence>
<name>A0AAU7K1Q1_9SPHI</name>
<dbReference type="InterPro" id="IPR003615">
    <property type="entry name" value="HNH_nuc"/>
</dbReference>
<accession>A0AAU7K1Q1</accession>
<dbReference type="PROSITE" id="PS51015">
    <property type="entry name" value="YDG"/>
    <property type="match status" value="1"/>
</dbReference>
<dbReference type="GO" id="GO:0061630">
    <property type="term" value="F:ubiquitin protein ligase activity"/>
    <property type="evidence" value="ECO:0007669"/>
    <property type="project" value="TreeGrafter"/>
</dbReference>
<feature type="region of interest" description="Disordered" evidence="1">
    <location>
        <begin position="68"/>
        <end position="94"/>
    </location>
</feature>
<dbReference type="SUPFAM" id="SSF88697">
    <property type="entry name" value="PUA domain-like"/>
    <property type="match status" value="1"/>
</dbReference>
<feature type="domain" description="YDG" evidence="2">
    <location>
        <begin position="8"/>
        <end position="151"/>
    </location>
</feature>
<reference evidence="3" key="1">
    <citation type="submission" date="2024-05" db="EMBL/GenBank/DDBJ databases">
        <authorList>
            <person name="Kim S."/>
            <person name="Heo J."/>
            <person name="Choi H."/>
            <person name="Choi Y."/>
            <person name="Kwon S.-W."/>
            <person name="Kim Y."/>
        </authorList>
    </citation>
    <scope>NUCLEOTIDE SEQUENCE</scope>
    <source>
        <strain evidence="3">KACC 23697</strain>
    </source>
</reference>
<dbReference type="GO" id="GO:0016567">
    <property type="term" value="P:protein ubiquitination"/>
    <property type="evidence" value="ECO:0007669"/>
    <property type="project" value="TreeGrafter"/>
</dbReference>
<dbReference type="RefSeq" id="WP_406823946.1">
    <property type="nucleotide sequence ID" value="NZ_CP157485.1"/>
</dbReference>
<dbReference type="AlphaFoldDB" id="A0AAU7K1Q1"/>
<dbReference type="SMART" id="SM00507">
    <property type="entry name" value="HNHc"/>
    <property type="match status" value="1"/>
</dbReference>
<evidence type="ECO:0000313" key="3">
    <source>
        <dbReference type="EMBL" id="XBO46398.1"/>
    </source>
</evidence>
<dbReference type="Gene3D" id="2.30.280.10">
    <property type="entry name" value="SRA-YDG"/>
    <property type="match status" value="1"/>
</dbReference>
<feature type="compositionally biased region" description="Basic and acidic residues" evidence="1">
    <location>
        <begin position="75"/>
        <end position="86"/>
    </location>
</feature>
<evidence type="ECO:0000256" key="1">
    <source>
        <dbReference type="SAM" id="MobiDB-lite"/>
    </source>
</evidence>
<dbReference type="SMART" id="SM00466">
    <property type="entry name" value="SRA"/>
    <property type="match status" value="1"/>
</dbReference>
<protein>
    <submittedName>
        <fullName evidence="3">YDG/SRA domain-containing protein</fullName>
    </submittedName>
</protein>